<evidence type="ECO:0000256" key="2">
    <source>
        <dbReference type="ARBA" id="ARBA00022487"/>
    </source>
</evidence>
<dbReference type="InterPro" id="IPR029058">
    <property type="entry name" value="AB_hydrolase_fold"/>
</dbReference>
<keyword evidence="10" id="KW-1185">Reference proteome</keyword>
<organism evidence="9 10">
    <name type="scientific">Didymella pomorum</name>
    <dbReference type="NCBI Taxonomy" id="749634"/>
    <lineage>
        <taxon>Eukaryota</taxon>
        <taxon>Fungi</taxon>
        <taxon>Dikarya</taxon>
        <taxon>Ascomycota</taxon>
        <taxon>Pezizomycotina</taxon>
        <taxon>Dothideomycetes</taxon>
        <taxon>Pleosporomycetidae</taxon>
        <taxon>Pleosporales</taxon>
        <taxon>Pleosporineae</taxon>
        <taxon>Didymellaceae</taxon>
        <taxon>Didymella</taxon>
    </lineage>
</organism>
<keyword evidence="2" id="KW-0719">Serine esterase</keyword>
<gene>
    <name evidence="9" type="ORF">N0V91_008072</name>
</gene>
<dbReference type="Pfam" id="PF07519">
    <property type="entry name" value="Tannase"/>
    <property type="match status" value="1"/>
</dbReference>
<evidence type="ECO:0000256" key="8">
    <source>
        <dbReference type="RuleBase" id="RU361238"/>
    </source>
</evidence>
<dbReference type="GO" id="GO:0030600">
    <property type="term" value="F:feruloyl esterase activity"/>
    <property type="evidence" value="ECO:0007669"/>
    <property type="project" value="UniProtKB-ARBA"/>
</dbReference>
<sequence>MLKSQVLLLLPTSVLSVAIDPAASKCAAGALPTPSVYGASVLSVDAVDSILGSASIGFCNVTLTYTHPGQHDLIKVWLALPSAWNGRFQGVGGGGWTTGFPSNMIPAISQGYAAVSTDGGHDGVAQTPQRALADSWALNSPGNVDLYALQNFASVALNDMTVLGKQLTEAYYDKPISKSYWVGCSTGGRQGLMMAQRYPDAYDGILAQAPAVNWAEFIPTMFWPQWIMQHIGYYPRQCELDAITAAATSACDELDGLKDNVIGLSGLCDFDPNTVVGQQYACSNVTGTISKEAAYIAKTTWEGATNAEGKLQWPGVAPGAPLSGIANTTCDTSGSCTGAPFTISTDWHRLFIQKDASFDPYNYTQAGWDAAFHASVQQYTSIIGTNDPDLSAFRKTGGKMITWHGMADQLIPFNGTVHYYSRVLSLNANATDFYRFYSAPGVGHCRGGLGAAPTDPLAQLVSWVEDGEAPKTLTANRTVKGADWKQELCQYPLSSIYKGGDPAIASSYSCE</sequence>
<dbReference type="Proteomes" id="UP001140510">
    <property type="component" value="Unassembled WGS sequence"/>
</dbReference>
<keyword evidence="3" id="KW-0479">Metal-binding</keyword>
<keyword evidence="4 8" id="KW-0732">Signal</keyword>
<dbReference type="InterPro" id="IPR011118">
    <property type="entry name" value="Tannase/feruloyl_esterase"/>
</dbReference>
<keyword evidence="7" id="KW-1015">Disulfide bond</keyword>
<evidence type="ECO:0000256" key="6">
    <source>
        <dbReference type="ARBA" id="ARBA00022837"/>
    </source>
</evidence>
<dbReference type="SUPFAM" id="SSF53474">
    <property type="entry name" value="alpha/beta-Hydrolases"/>
    <property type="match status" value="1"/>
</dbReference>
<keyword evidence="6" id="KW-0106">Calcium</keyword>
<dbReference type="EC" id="3.1.1.-" evidence="8"/>
<proteinExistence type="inferred from homology"/>
<dbReference type="PANTHER" id="PTHR33938:SF8">
    <property type="entry name" value="CARBOXYLIC ESTER HYDROLASE"/>
    <property type="match status" value="1"/>
</dbReference>
<dbReference type="GO" id="GO:0046872">
    <property type="term" value="F:metal ion binding"/>
    <property type="evidence" value="ECO:0007669"/>
    <property type="project" value="UniProtKB-KW"/>
</dbReference>
<protein>
    <recommendedName>
        <fullName evidence="8">Carboxylic ester hydrolase</fullName>
        <ecNumber evidence="8">3.1.1.-</ecNumber>
    </recommendedName>
</protein>
<feature type="chain" id="PRO_5041012387" description="Carboxylic ester hydrolase" evidence="8">
    <location>
        <begin position="17"/>
        <end position="511"/>
    </location>
</feature>
<evidence type="ECO:0000313" key="10">
    <source>
        <dbReference type="Proteomes" id="UP001140510"/>
    </source>
</evidence>
<evidence type="ECO:0000256" key="5">
    <source>
        <dbReference type="ARBA" id="ARBA00022801"/>
    </source>
</evidence>
<evidence type="ECO:0000313" key="9">
    <source>
        <dbReference type="EMBL" id="KAJ4401296.1"/>
    </source>
</evidence>
<reference evidence="9" key="1">
    <citation type="submission" date="2022-10" db="EMBL/GenBank/DDBJ databases">
        <title>Tapping the CABI collections for fungal endophytes: first genome assemblies for Collariella, Neodidymelliopsis, Ascochyta clinopodiicola, Didymella pomorum, Didymosphaeria variabile, Neocosmospora piperis and Neocucurbitaria cava.</title>
        <authorList>
            <person name="Hill R."/>
        </authorList>
    </citation>
    <scope>NUCLEOTIDE SEQUENCE</scope>
    <source>
        <strain evidence="9">IMI 355091</strain>
    </source>
</reference>
<dbReference type="AlphaFoldDB" id="A0A9W9D544"/>
<evidence type="ECO:0000256" key="4">
    <source>
        <dbReference type="ARBA" id="ARBA00022729"/>
    </source>
</evidence>
<name>A0A9W9D544_9PLEO</name>
<evidence type="ECO:0000256" key="7">
    <source>
        <dbReference type="ARBA" id="ARBA00023157"/>
    </source>
</evidence>
<keyword evidence="5 8" id="KW-0378">Hydrolase</keyword>
<dbReference type="OrthoDB" id="3039123at2759"/>
<accession>A0A9W9D544</accession>
<evidence type="ECO:0000256" key="1">
    <source>
        <dbReference type="ARBA" id="ARBA00006249"/>
    </source>
</evidence>
<evidence type="ECO:0000256" key="3">
    <source>
        <dbReference type="ARBA" id="ARBA00022723"/>
    </source>
</evidence>
<dbReference type="EMBL" id="JAPEVA010000076">
    <property type="protein sequence ID" value="KAJ4401296.1"/>
    <property type="molecule type" value="Genomic_DNA"/>
</dbReference>
<feature type="signal peptide" evidence="8">
    <location>
        <begin position="1"/>
        <end position="16"/>
    </location>
</feature>
<comment type="similarity">
    <text evidence="1 8">Belongs to the tannase family.</text>
</comment>
<dbReference type="PANTHER" id="PTHR33938">
    <property type="entry name" value="FERULOYL ESTERASE B-RELATED"/>
    <property type="match status" value="1"/>
</dbReference>
<comment type="caution">
    <text evidence="9">The sequence shown here is derived from an EMBL/GenBank/DDBJ whole genome shotgun (WGS) entry which is preliminary data.</text>
</comment>
<dbReference type="Gene3D" id="3.40.50.1820">
    <property type="entry name" value="alpha/beta hydrolase"/>
    <property type="match status" value="1"/>
</dbReference>